<dbReference type="InterPro" id="IPR050534">
    <property type="entry name" value="Coronavir_polyprotein_1ab"/>
</dbReference>
<protein>
    <submittedName>
        <fullName evidence="2">DNA helicase</fullName>
    </submittedName>
</protein>
<gene>
    <name evidence="2" type="ORF">FROZEN_53</name>
</gene>
<keyword evidence="2" id="KW-0347">Helicase</keyword>
<dbReference type="Gene3D" id="3.40.50.300">
    <property type="entry name" value="P-loop containing nucleotide triphosphate hydrolases"/>
    <property type="match status" value="2"/>
</dbReference>
<organism evidence="2 3">
    <name type="scientific">Erwinia phage vB_EamP_Frozen</name>
    <dbReference type="NCBI Taxonomy" id="1852641"/>
    <lineage>
        <taxon>Viruses</taxon>
        <taxon>Duplodnaviria</taxon>
        <taxon>Heunggongvirae</taxon>
        <taxon>Uroviricota</taxon>
        <taxon>Caudoviricetes</taxon>
        <taxon>Schitoviridae</taxon>
        <taxon>Erskinevirinae</taxon>
        <taxon>Johnsonvirus</taxon>
        <taxon>Johnsonvirus frozen</taxon>
    </lineage>
</organism>
<dbReference type="CDD" id="cd18809">
    <property type="entry name" value="SF1_C_RecD"/>
    <property type="match status" value="1"/>
</dbReference>
<feature type="domain" description="UvrD-like helicase C-terminal" evidence="1">
    <location>
        <begin position="375"/>
        <end position="423"/>
    </location>
</feature>
<dbReference type="Proteomes" id="UP000202061">
    <property type="component" value="Segment"/>
</dbReference>
<proteinExistence type="predicted"/>
<dbReference type="RefSeq" id="YP_009286182.1">
    <property type="nucleotide sequence ID" value="NC_031062.2"/>
</dbReference>
<keyword evidence="2" id="KW-0378">Hydrolase</keyword>
<evidence type="ECO:0000259" key="1">
    <source>
        <dbReference type="Pfam" id="PF13538"/>
    </source>
</evidence>
<accession>A0A191ZCR5</accession>
<dbReference type="GO" id="GO:0004386">
    <property type="term" value="F:helicase activity"/>
    <property type="evidence" value="ECO:0007669"/>
    <property type="project" value="UniProtKB-KW"/>
</dbReference>
<dbReference type="OrthoDB" id="5394at10239"/>
<dbReference type="SUPFAM" id="SSF52540">
    <property type="entry name" value="P-loop containing nucleoside triphosphate hydrolases"/>
    <property type="match status" value="1"/>
</dbReference>
<dbReference type="Pfam" id="PF13538">
    <property type="entry name" value="UvrD_C_2"/>
    <property type="match status" value="1"/>
</dbReference>
<dbReference type="InterPro" id="IPR027417">
    <property type="entry name" value="P-loop_NTPase"/>
</dbReference>
<evidence type="ECO:0000313" key="2">
    <source>
        <dbReference type="EMBL" id="ANJ65182.1"/>
    </source>
</evidence>
<reference evidence="2" key="1">
    <citation type="submission" date="2017-06" db="EMBL/GenBank/DDBJ databases">
        <authorList>
            <person name="Berg J.A."/>
            <person name="Peck M.D."/>
            <person name="Grossarth S.E."/>
            <person name="Jarvis T.M."/>
            <person name="Merrill B.D."/>
            <person name="Breakwell D.P."/>
            <person name="Burnett S.H."/>
            <person name="Grose J.H."/>
        </authorList>
    </citation>
    <scope>NUCLEOTIDE SEQUENCE [LARGE SCALE GENOMIC DNA]</scope>
</reference>
<dbReference type="GeneID" id="29065816"/>
<sequence>MLESPKTAPLNAGQQAAADGFFAFLFDQTQEIIISGAGGVGKTFLMGYLIDEIMPRYFSTCQLMDIKPEFDEVVMAATTNKAAEVLTLSTSRGCGTIHSFMNLKVRDDYGTGRSILTKKNTWTVHQNKIVFIDECSMIDSALLAMLKEGTHKCKIVYVGDHSQLAPVMEAISPIYRNNIPMFVLTEPMRNAGQPALLEVCQQLRDTVETGVFNPIKIVPGVIDHMTSEEMQAEIDKHFVSGETESRILGYTNKRVQDYNQYIREVRGLPEQFTVGEHLINNSGIQFKNGMLSVEQEVKITFMSSQTASIRIEEGVEMDVHICTLETMLGERYENVKIPANREHYEALVAYYRRMKNWERFYFLKNNFPDLRPRDACTVHKSQGSSYDTTFIDLNDLSTCRNPDLAARLLYVAFTRARNRVVLYGELAEKFGGLIQ</sequence>
<dbReference type="PANTHER" id="PTHR43788">
    <property type="entry name" value="DNA2/NAM7 HELICASE FAMILY MEMBER"/>
    <property type="match status" value="1"/>
</dbReference>
<dbReference type="KEGG" id="vg:29065816"/>
<keyword evidence="2" id="KW-0067">ATP-binding</keyword>
<keyword evidence="3" id="KW-1185">Reference proteome</keyword>
<dbReference type="InterPro" id="IPR027785">
    <property type="entry name" value="UvrD-like_helicase_C"/>
</dbReference>
<evidence type="ECO:0000313" key="3">
    <source>
        <dbReference type="Proteomes" id="UP000202061"/>
    </source>
</evidence>
<name>A0A191ZCR5_9CAUD</name>
<keyword evidence="2" id="KW-0547">Nucleotide-binding</keyword>
<dbReference type="Pfam" id="PF13604">
    <property type="entry name" value="AAA_30"/>
    <property type="match status" value="1"/>
</dbReference>
<dbReference type="EMBL" id="KX098389">
    <property type="protein sequence ID" value="ANJ65182.1"/>
    <property type="molecule type" value="Genomic_DNA"/>
</dbReference>